<feature type="compositionally biased region" description="Basic and acidic residues" evidence="1">
    <location>
        <begin position="11"/>
        <end position="33"/>
    </location>
</feature>
<dbReference type="Proteomes" id="UP000738349">
    <property type="component" value="Unassembled WGS sequence"/>
</dbReference>
<feature type="compositionally biased region" description="Basic and acidic residues" evidence="1">
    <location>
        <begin position="279"/>
        <end position="289"/>
    </location>
</feature>
<gene>
    <name evidence="2" type="ORF">EDB81DRAFT_867441</name>
</gene>
<organism evidence="2 3">
    <name type="scientific">Dactylonectria macrodidyma</name>
    <dbReference type="NCBI Taxonomy" id="307937"/>
    <lineage>
        <taxon>Eukaryota</taxon>
        <taxon>Fungi</taxon>
        <taxon>Dikarya</taxon>
        <taxon>Ascomycota</taxon>
        <taxon>Pezizomycotina</taxon>
        <taxon>Sordariomycetes</taxon>
        <taxon>Hypocreomycetidae</taxon>
        <taxon>Hypocreales</taxon>
        <taxon>Nectriaceae</taxon>
        <taxon>Dactylonectria</taxon>
    </lineage>
</organism>
<accession>A0A9P9F9H7</accession>
<dbReference type="EMBL" id="JAGMUV010000005">
    <property type="protein sequence ID" value="KAH7156336.1"/>
    <property type="molecule type" value="Genomic_DNA"/>
</dbReference>
<evidence type="ECO:0000313" key="2">
    <source>
        <dbReference type="EMBL" id="KAH7156336.1"/>
    </source>
</evidence>
<reference evidence="2" key="1">
    <citation type="journal article" date="2021" name="Nat. Commun.">
        <title>Genetic determinants of endophytism in the Arabidopsis root mycobiome.</title>
        <authorList>
            <person name="Mesny F."/>
            <person name="Miyauchi S."/>
            <person name="Thiergart T."/>
            <person name="Pickel B."/>
            <person name="Atanasova L."/>
            <person name="Karlsson M."/>
            <person name="Huettel B."/>
            <person name="Barry K.W."/>
            <person name="Haridas S."/>
            <person name="Chen C."/>
            <person name="Bauer D."/>
            <person name="Andreopoulos W."/>
            <person name="Pangilinan J."/>
            <person name="LaButti K."/>
            <person name="Riley R."/>
            <person name="Lipzen A."/>
            <person name="Clum A."/>
            <person name="Drula E."/>
            <person name="Henrissat B."/>
            <person name="Kohler A."/>
            <person name="Grigoriev I.V."/>
            <person name="Martin F.M."/>
            <person name="Hacquard S."/>
        </authorList>
    </citation>
    <scope>NUCLEOTIDE SEQUENCE</scope>
    <source>
        <strain evidence="2">MPI-CAGE-AT-0147</strain>
    </source>
</reference>
<feature type="region of interest" description="Disordered" evidence="1">
    <location>
        <begin position="1"/>
        <end position="69"/>
    </location>
</feature>
<sequence>MGWISSVLGTDKSEDPLGKLDPKLREFLEKESPVKYSAPQPSTPAVAPQPQSYGNSDAPSAASGTQAPAVPSASLYQDGRYADIWKTYRPLAQIEAETASDHDKLMSVLEGFKERKEAIAGAALENCAEFQEEWVNCMKHGSWEDQIQMCRHQVRRFERCYTMQSRFLRALGFGSVLGRPAQVEEDIQMHADSLFQRMIRHEAAVEKAKAEGLPIPEFQPSVLQKKPDGVTPSEQLQQQWNSQLDKLPAEERAMEEAALRGDLEAKAIVADKVQQIWDTQKDERQKRQAEGNPTFGDYVSTLLGRSGK</sequence>
<keyword evidence="3" id="KW-1185">Reference proteome</keyword>
<evidence type="ECO:0008006" key="4">
    <source>
        <dbReference type="Google" id="ProtNLM"/>
    </source>
</evidence>
<dbReference type="OrthoDB" id="2103031at2759"/>
<feature type="region of interest" description="Disordered" evidence="1">
    <location>
        <begin position="279"/>
        <end position="308"/>
    </location>
</feature>
<proteinExistence type="predicted"/>
<name>A0A9P9F9H7_9HYPO</name>
<evidence type="ECO:0000313" key="3">
    <source>
        <dbReference type="Proteomes" id="UP000738349"/>
    </source>
</evidence>
<evidence type="ECO:0000256" key="1">
    <source>
        <dbReference type="SAM" id="MobiDB-lite"/>
    </source>
</evidence>
<dbReference type="AlphaFoldDB" id="A0A9P9F9H7"/>
<feature type="compositionally biased region" description="Polar residues" evidence="1">
    <location>
        <begin position="49"/>
        <end position="66"/>
    </location>
</feature>
<protein>
    <recommendedName>
        <fullName evidence="4">Autophagy-related protein 6</fullName>
    </recommendedName>
</protein>
<comment type="caution">
    <text evidence="2">The sequence shown here is derived from an EMBL/GenBank/DDBJ whole genome shotgun (WGS) entry which is preliminary data.</text>
</comment>